<dbReference type="PANTHER" id="PTHR20854">
    <property type="entry name" value="INOSITOL MONOPHOSPHATASE"/>
    <property type="match status" value="1"/>
</dbReference>
<dbReference type="PANTHER" id="PTHR20854:SF4">
    <property type="entry name" value="INOSITOL-1-MONOPHOSPHATASE-RELATED"/>
    <property type="match status" value="1"/>
</dbReference>
<dbReference type="SUPFAM" id="SSF56655">
    <property type="entry name" value="Carbohydrate phosphatase"/>
    <property type="match status" value="1"/>
</dbReference>
<evidence type="ECO:0008006" key="2">
    <source>
        <dbReference type="Google" id="ProtNLM"/>
    </source>
</evidence>
<dbReference type="GO" id="GO:0006020">
    <property type="term" value="P:inositol metabolic process"/>
    <property type="evidence" value="ECO:0007669"/>
    <property type="project" value="TreeGrafter"/>
</dbReference>
<evidence type="ECO:0000313" key="1">
    <source>
        <dbReference type="EMBL" id="SVE36785.1"/>
    </source>
</evidence>
<dbReference type="InterPro" id="IPR000760">
    <property type="entry name" value="Inositol_monophosphatase-like"/>
</dbReference>
<dbReference type="EMBL" id="UINC01212450">
    <property type="protein sequence ID" value="SVE36785.1"/>
    <property type="molecule type" value="Genomic_DNA"/>
</dbReference>
<feature type="non-terminal residue" evidence="1">
    <location>
        <position position="203"/>
    </location>
</feature>
<dbReference type="AlphaFoldDB" id="A0A383CXX8"/>
<dbReference type="CDD" id="cd01638">
    <property type="entry name" value="CysQ"/>
    <property type="match status" value="1"/>
</dbReference>
<gene>
    <name evidence="1" type="ORF">METZ01_LOCUS489639</name>
</gene>
<accession>A0A383CXX8</accession>
<organism evidence="1">
    <name type="scientific">marine metagenome</name>
    <dbReference type="NCBI Taxonomy" id="408172"/>
    <lineage>
        <taxon>unclassified sequences</taxon>
        <taxon>metagenomes</taxon>
        <taxon>ecological metagenomes</taxon>
    </lineage>
</organism>
<name>A0A383CXX8_9ZZZZ</name>
<dbReference type="PRINTS" id="PR00377">
    <property type="entry name" value="IMPHPHTASES"/>
</dbReference>
<sequence>MTNPLDDALIEFVLAVSRKAGNAIMQFYDTEFLVRKKIDNSPVTEADEKAESIIRLALNKRHPDIPFIGEEAYAKGHRPDLSGGLFWLVDALDGTKEFIQCRDEFTVNIALVEFGNPILGVVHAPAKQVTYWGSDAGAYLEEKNQRRHPIRTRVPSKNGLTVTMSRSHRADEEEYLKNFNIKERIHSGSSLKFCFIAAGKADL</sequence>
<dbReference type="Gene3D" id="3.40.190.80">
    <property type="match status" value="1"/>
</dbReference>
<reference evidence="1" key="1">
    <citation type="submission" date="2018-05" db="EMBL/GenBank/DDBJ databases">
        <authorList>
            <person name="Lanie J.A."/>
            <person name="Ng W.-L."/>
            <person name="Kazmierczak K.M."/>
            <person name="Andrzejewski T.M."/>
            <person name="Davidsen T.M."/>
            <person name="Wayne K.J."/>
            <person name="Tettelin H."/>
            <person name="Glass J.I."/>
            <person name="Rusch D."/>
            <person name="Podicherti R."/>
            <person name="Tsui H.-C.T."/>
            <person name="Winkler M.E."/>
        </authorList>
    </citation>
    <scope>NUCLEOTIDE SEQUENCE</scope>
</reference>
<dbReference type="GO" id="GO:0007165">
    <property type="term" value="P:signal transduction"/>
    <property type="evidence" value="ECO:0007669"/>
    <property type="project" value="TreeGrafter"/>
</dbReference>
<dbReference type="GO" id="GO:0008934">
    <property type="term" value="F:inositol monophosphate 1-phosphatase activity"/>
    <property type="evidence" value="ECO:0007669"/>
    <property type="project" value="TreeGrafter"/>
</dbReference>
<proteinExistence type="predicted"/>
<protein>
    <recommendedName>
        <fullName evidence="2">Inositol monophosphatase</fullName>
    </recommendedName>
</protein>
<dbReference type="Gene3D" id="3.30.540.10">
    <property type="entry name" value="Fructose-1,6-Bisphosphatase, subunit A, domain 1"/>
    <property type="match status" value="1"/>
</dbReference>
<dbReference type="Pfam" id="PF00459">
    <property type="entry name" value="Inositol_P"/>
    <property type="match status" value="1"/>
</dbReference>